<evidence type="ECO:0000313" key="4">
    <source>
        <dbReference type="Proteomes" id="UP000006304"/>
    </source>
</evidence>
<feature type="domain" description="DUF1707" evidence="2">
    <location>
        <begin position="7"/>
        <end position="59"/>
    </location>
</feature>
<keyword evidence="1" id="KW-0472">Membrane</keyword>
<dbReference type="KEGG" id="nbr:O3I_007990"/>
<reference evidence="3 4" key="1">
    <citation type="journal article" date="2012" name="J. Bacteriol.">
        <title>Complete genome sequence of Nocardia brasiliensis HUJEG-1.</title>
        <authorList>
            <person name="Vera-Cabrera L."/>
            <person name="Ortiz-Lopez R."/>
            <person name="Elizondo-Gonzalez R."/>
            <person name="Perez-Maya A.A."/>
            <person name="Ocampo-Candiani J."/>
        </authorList>
    </citation>
    <scope>NUCLEOTIDE SEQUENCE [LARGE SCALE GENOMIC DNA]</scope>
    <source>
        <strain evidence="4">ATCC 700358</strain>
    </source>
</reference>
<organism evidence="3 4">
    <name type="scientific">Nocardia brasiliensis (strain ATCC 700358 / HUJEG-1)</name>
    <dbReference type="NCBI Taxonomy" id="1133849"/>
    <lineage>
        <taxon>Bacteria</taxon>
        <taxon>Bacillati</taxon>
        <taxon>Actinomycetota</taxon>
        <taxon>Actinomycetes</taxon>
        <taxon>Mycobacteriales</taxon>
        <taxon>Nocardiaceae</taxon>
        <taxon>Nocardia</taxon>
    </lineage>
</organism>
<sequence length="147" mass="16239">MDESADLRVGNPEREQALSDLSAHLGAGRLSVAEFDERSAQLVRATTRRDIAVVFTDLPALAPAQAEVAEQVERDPAYRRVMVLAAAALVTAALTVGQLSWLWFLLLIPAVRRVLVRRPDPRHPPHRGHPAARLHELRAKSRAAIHQ</sequence>
<name>K0EVF9_NOCB7</name>
<dbReference type="RefSeq" id="WP_014982416.1">
    <property type="nucleotide sequence ID" value="NC_018681.1"/>
</dbReference>
<dbReference type="HOGENOM" id="CLU_102484_5_1_11"/>
<protein>
    <recommendedName>
        <fullName evidence="2">DUF1707 domain-containing protein</fullName>
    </recommendedName>
</protein>
<keyword evidence="4" id="KW-1185">Reference proteome</keyword>
<evidence type="ECO:0000256" key="1">
    <source>
        <dbReference type="SAM" id="Phobius"/>
    </source>
</evidence>
<keyword evidence="1" id="KW-0812">Transmembrane</keyword>
<dbReference type="STRING" id="1133849.O3I_007990"/>
<keyword evidence="1" id="KW-1133">Transmembrane helix</keyword>
<proteinExistence type="predicted"/>
<dbReference type="AlphaFoldDB" id="K0EVF9"/>
<dbReference type="EMBL" id="CP003876">
    <property type="protein sequence ID" value="AFT99560.1"/>
    <property type="molecule type" value="Genomic_DNA"/>
</dbReference>
<evidence type="ECO:0000313" key="3">
    <source>
        <dbReference type="EMBL" id="AFT99560.1"/>
    </source>
</evidence>
<accession>K0EVF9</accession>
<gene>
    <name evidence="3" type="ORF">O3I_007990</name>
</gene>
<dbReference type="eggNOG" id="ENOG50339YM">
    <property type="taxonomic scope" value="Bacteria"/>
</dbReference>
<dbReference type="InterPro" id="IPR012551">
    <property type="entry name" value="DUF1707_SHOCT-like"/>
</dbReference>
<dbReference type="Pfam" id="PF08044">
    <property type="entry name" value="DUF1707"/>
    <property type="match status" value="1"/>
</dbReference>
<feature type="transmembrane region" description="Helical" evidence="1">
    <location>
        <begin position="81"/>
        <end position="108"/>
    </location>
</feature>
<dbReference type="Proteomes" id="UP000006304">
    <property type="component" value="Chromosome"/>
</dbReference>
<evidence type="ECO:0000259" key="2">
    <source>
        <dbReference type="Pfam" id="PF08044"/>
    </source>
</evidence>